<evidence type="ECO:0000313" key="2">
    <source>
        <dbReference type="EMBL" id="MED6187390.1"/>
    </source>
</evidence>
<organism evidence="2 3">
    <name type="scientific">Stylosanthes scabra</name>
    <dbReference type="NCBI Taxonomy" id="79078"/>
    <lineage>
        <taxon>Eukaryota</taxon>
        <taxon>Viridiplantae</taxon>
        <taxon>Streptophyta</taxon>
        <taxon>Embryophyta</taxon>
        <taxon>Tracheophyta</taxon>
        <taxon>Spermatophyta</taxon>
        <taxon>Magnoliopsida</taxon>
        <taxon>eudicotyledons</taxon>
        <taxon>Gunneridae</taxon>
        <taxon>Pentapetalae</taxon>
        <taxon>rosids</taxon>
        <taxon>fabids</taxon>
        <taxon>Fabales</taxon>
        <taxon>Fabaceae</taxon>
        <taxon>Papilionoideae</taxon>
        <taxon>50 kb inversion clade</taxon>
        <taxon>dalbergioids sensu lato</taxon>
        <taxon>Dalbergieae</taxon>
        <taxon>Pterocarpus clade</taxon>
        <taxon>Stylosanthes</taxon>
    </lineage>
</organism>
<sequence length="60" mass="7041">MSNLRTLNKSARWETTHHGKTKKGSLRSKERSLEAILWKSPMHMRGCWLICVHYHDANHA</sequence>
<dbReference type="Proteomes" id="UP001341840">
    <property type="component" value="Unassembled WGS sequence"/>
</dbReference>
<keyword evidence="3" id="KW-1185">Reference proteome</keyword>
<reference evidence="2 3" key="1">
    <citation type="journal article" date="2023" name="Plants (Basel)">
        <title>Bridging the Gap: Combining Genomics and Transcriptomics Approaches to Understand Stylosanthes scabra, an Orphan Legume from the Brazilian Caatinga.</title>
        <authorList>
            <person name="Ferreira-Neto J.R.C."/>
            <person name="da Silva M.D."/>
            <person name="Binneck E."/>
            <person name="de Melo N.F."/>
            <person name="da Silva R.H."/>
            <person name="de Melo A.L.T.M."/>
            <person name="Pandolfi V."/>
            <person name="Bustamante F.O."/>
            <person name="Brasileiro-Vidal A.C."/>
            <person name="Benko-Iseppon A.M."/>
        </authorList>
    </citation>
    <scope>NUCLEOTIDE SEQUENCE [LARGE SCALE GENOMIC DNA]</scope>
    <source>
        <tissue evidence="2">Leaves</tissue>
    </source>
</reference>
<protein>
    <submittedName>
        <fullName evidence="2">Uncharacterized protein</fullName>
    </submittedName>
</protein>
<accession>A0ABU6WQX5</accession>
<feature type="region of interest" description="Disordered" evidence="1">
    <location>
        <begin position="1"/>
        <end position="28"/>
    </location>
</feature>
<comment type="caution">
    <text evidence="2">The sequence shown here is derived from an EMBL/GenBank/DDBJ whole genome shotgun (WGS) entry which is preliminary data.</text>
</comment>
<name>A0ABU6WQX5_9FABA</name>
<evidence type="ECO:0000313" key="3">
    <source>
        <dbReference type="Proteomes" id="UP001341840"/>
    </source>
</evidence>
<dbReference type="EMBL" id="JASCZI010182227">
    <property type="protein sequence ID" value="MED6187390.1"/>
    <property type="molecule type" value="Genomic_DNA"/>
</dbReference>
<proteinExistence type="predicted"/>
<gene>
    <name evidence="2" type="ORF">PIB30_076002</name>
</gene>
<evidence type="ECO:0000256" key="1">
    <source>
        <dbReference type="SAM" id="MobiDB-lite"/>
    </source>
</evidence>